<dbReference type="FunFam" id="2.60.34.10:FF:000005">
    <property type="entry name" value="Chaperone protein HscA homolog"/>
    <property type="match status" value="1"/>
</dbReference>
<name>A0A2A5CC99_9GAMM</name>
<dbReference type="EMBL" id="NVWI01000006">
    <property type="protein sequence ID" value="PCJ41155.1"/>
    <property type="molecule type" value="Genomic_DNA"/>
</dbReference>
<comment type="function">
    <text evidence="5">Chaperone involved in the maturation of iron-sulfur cluster-containing proteins. Has a low intrinsic ATPase activity which is markedly stimulated by HscB.</text>
</comment>
<evidence type="ECO:0000256" key="4">
    <source>
        <dbReference type="ARBA" id="ARBA00023186"/>
    </source>
</evidence>
<dbReference type="Gene3D" id="1.20.1270.10">
    <property type="match status" value="1"/>
</dbReference>
<dbReference type="InterPro" id="IPR010236">
    <property type="entry name" value="ISC_FeS_clus_asmbl_HscA"/>
</dbReference>
<proteinExistence type="inferred from homology"/>
<gene>
    <name evidence="5 7" type="primary">hscA</name>
    <name evidence="7" type="ORF">COA71_08905</name>
</gene>
<dbReference type="Gene3D" id="3.90.640.10">
    <property type="entry name" value="Actin, Chain A, domain 4"/>
    <property type="match status" value="1"/>
</dbReference>
<dbReference type="InterPro" id="IPR018181">
    <property type="entry name" value="Heat_shock_70_CS"/>
</dbReference>
<dbReference type="HAMAP" id="MF_00679">
    <property type="entry name" value="HscA"/>
    <property type="match status" value="1"/>
</dbReference>
<dbReference type="GO" id="GO:0005524">
    <property type="term" value="F:ATP binding"/>
    <property type="evidence" value="ECO:0007669"/>
    <property type="project" value="UniProtKB-KW"/>
</dbReference>
<dbReference type="SUPFAM" id="SSF100934">
    <property type="entry name" value="Heat shock protein 70kD (HSP70), C-terminal subdomain"/>
    <property type="match status" value="1"/>
</dbReference>
<dbReference type="InterPro" id="IPR043129">
    <property type="entry name" value="ATPase_NBD"/>
</dbReference>
<evidence type="ECO:0000256" key="1">
    <source>
        <dbReference type="ARBA" id="ARBA00007381"/>
    </source>
</evidence>
<sequence length="626" mass="67837">MALLSISEPGQSPKRSQAKKYALGIDLGTTNSLVASASADGPCVITDQDGAALLPSVVAYLGKDKPEPVLVGEPALKHAEHISSVKRLMGRGASDIKHKLSYTLVEPETGGMPLIETQAGLKSPVEVSAEILKVLAARGKSYLGKELGKEVDKECDGEIDGIVLTVPAYFDEAQRQATKDAARIAGLKVLRLLSEPTAAAVAYGLDKKLEGNVIIFDLGGGTFDVSLMRLEKGVFEVLATGGDTALGGDDFDRAIMRWVQEESKVEPKQEQIAELSSIAREAKHTLSNKDAVELNFSGWSGILSRENYYQLVDPLIELTLKACRRVLRDAAMKVDEITDVVMVGGSTRSPRVQEKVERFFQRPLLNELDPDQVVALGAAIQADILVGNKYDSDLLLLDVNPLSLGIETMGSLVEKIIPRNTTIPVSRAQEFTTFKDGQTVMSLHVLQGERELVEDCRSLAKFELRGIPPMVAGAAVIRVSFQVDADGLLSVAAEEKSSGVKSSIVVKPSFGLEEKEIESMIKASHREAEHDRDLRRLKENEVDALRIIEAIDSALAQDAELLDTSELKALQQSLSALQETLKSGDADLIQQHSEALNELSATFAARRMDSQIKSAFTGKTLDEVDR</sequence>
<dbReference type="GO" id="GO:0016226">
    <property type="term" value="P:iron-sulfur cluster assembly"/>
    <property type="evidence" value="ECO:0007669"/>
    <property type="project" value="InterPro"/>
</dbReference>
<dbReference type="Pfam" id="PF00012">
    <property type="entry name" value="HSP70"/>
    <property type="match status" value="1"/>
</dbReference>
<dbReference type="Gene3D" id="3.30.420.40">
    <property type="match status" value="2"/>
</dbReference>
<dbReference type="GO" id="GO:0051082">
    <property type="term" value="F:unfolded protein binding"/>
    <property type="evidence" value="ECO:0007669"/>
    <property type="project" value="InterPro"/>
</dbReference>
<dbReference type="PRINTS" id="PR00301">
    <property type="entry name" value="HEATSHOCK70"/>
</dbReference>
<evidence type="ECO:0000256" key="6">
    <source>
        <dbReference type="RuleBase" id="RU003322"/>
    </source>
</evidence>
<organism evidence="7">
    <name type="scientific">SAR86 cluster bacterium</name>
    <dbReference type="NCBI Taxonomy" id="2030880"/>
    <lineage>
        <taxon>Bacteria</taxon>
        <taxon>Pseudomonadati</taxon>
        <taxon>Pseudomonadota</taxon>
        <taxon>Gammaproteobacteria</taxon>
        <taxon>SAR86 cluster</taxon>
    </lineage>
</organism>
<dbReference type="Proteomes" id="UP000228987">
    <property type="component" value="Unassembled WGS sequence"/>
</dbReference>
<evidence type="ECO:0000256" key="5">
    <source>
        <dbReference type="HAMAP-Rule" id="MF_00679"/>
    </source>
</evidence>
<dbReference type="GO" id="GO:0140662">
    <property type="term" value="F:ATP-dependent protein folding chaperone"/>
    <property type="evidence" value="ECO:0007669"/>
    <property type="project" value="InterPro"/>
</dbReference>
<dbReference type="NCBIfam" id="NF003520">
    <property type="entry name" value="PRK05183.1"/>
    <property type="match status" value="1"/>
</dbReference>
<dbReference type="AlphaFoldDB" id="A0A2A5CC99"/>
<evidence type="ECO:0000313" key="7">
    <source>
        <dbReference type="EMBL" id="PCJ41155.1"/>
    </source>
</evidence>
<dbReference type="GO" id="GO:0016887">
    <property type="term" value="F:ATP hydrolysis activity"/>
    <property type="evidence" value="ECO:0007669"/>
    <property type="project" value="UniProtKB-UniRule"/>
</dbReference>
<dbReference type="Gene3D" id="2.60.34.10">
    <property type="entry name" value="Substrate Binding Domain Of DNAk, Chain A, domain 1"/>
    <property type="match status" value="1"/>
</dbReference>
<dbReference type="SUPFAM" id="SSF100920">
    <property type="entry name" value="Heat shock protein 70kD (HSP70), peptide-binding domain"/>
    <property type="match status" value="1"/>
</dbReference>
<dbReference type="InterPro" id="IPR029047">
    <property type="entry name" value="HSP70_peptide-bd_sf"/>
</dbReference>
<evidence type="ECO:0000256" key="2">
    <source>
        <dbReference type="ARBA" id="ARBA00022741"/>
    </source>
</evidence>
<dbReference type="PANTHER" id="PTHR19375">
    <property type="entry name" value="HEAT SHOCK PROTEIN 70KDA"/>
    <property type="match status" value="1"/>
</dbReference>
<keyword evidence="4 5" id="KW-0143">Chaperone</keyword>
<dbReference type="PROSITE" id="PS00297">
    <property type="entry name" value="HSP70_1"/>
    <property type="match status" value="1"/>
</dbReference>
<comment type="similarity">
    <text evidence="1 5 6">Belongs to the heat shock protein 70 family.</text>
</comment>
<dbReference type="InterPro" id="IPR029048">
    <property type="entry name" value="HSP70_C_sf"/>
</dbReference>
<dbReference type="PROSITE" id="PS00329">
    <property type="entry name" value="HSP70_2"/>
    <property type="match status" value="1"/>
</dbReference>
<dbReference type="SUPFAM" id="SSF53067">
    <property type="entry name" value="Actin-like ATPase domain"/>
    <property type="match status" value="2"/>
</dbReference>
<dbReference type="InterPro" id="IPR013126">
    <property type="entry name" value="Hsp_70_fam"/>
</dbReference>
<accession>A0A2A5CC99</accession>
<dbReference type="NCBIfam" id="TIGR01991">
    <property type="entry name" value="HscA"/>
    <property type="match status" value="1"/>
</dbReference>
<keyword evidence="2 5" id="KW-0547">Nucleotide-binding</keyword>
<protein>
    <recommendedName>
        <fullName evidence="5">Chaperone protein HscA homolog</fullName>
    </recommendedName>
</protein>
<evidence type="ECO:0000256" key="3">
    <source>
        <dbReference type="ARBA" id="ARBA00022840"/>
    </source>
</evidence>
<reference evidence="7" key="1">
    <citation type="journal article" date="2018" name="ISME J.">
        <title>A dynamic microbial community with high functional redundancy inhabits the cold, oxic subseafloor aquifer.</title>
        <authorList>
            <person name="Tully B.J."/>
            <person name="Wheat C.G."/>
            <person name="Glazer B.T."/>
            <person name="Huber J.A."/>
        </authorList>
    </citation>
    <scope>NUCLEOTIDE SEQUENCE</scope>
    <source>
        <strain evidence="7">NORP41</strain>
    </source>
</reference>
<keyword evidence="3 5" id="KW-0067">ATP-binding</keyword>
<comment type="caution">
    <text evidence="7">The sequence shown here is derived from an EMBL/GenBank/DDBJ whole genome shotgun (WGS) entry which is preliminary data.</text>
</comment>